<dbReference type="RefSeq" id="WP_266120453.1">
    <property type="nucleotide sequence ID" value="NZ_JAPKNA010000001.1"/>
</dbReference>
<proteinExistence type="predicted"/>
<name>A0ABT3VJS8_9BURK</name>
<protein>
    <submittedName>
        <fullName evidence="2">Uncharacterized protein</fullName>
    </submittedName>
</protein>
<evidence type="ECO:0000313" key="2">
    <source>
        <dbReference type="EMBL" id="MCX5463757.1"/>
    </source>
</evidence>
<dbReference type="EMBL" id="JAPKNA010000001">
    <property type="protein sequence ID" value="MCX5463757.1"/>
    <property type="molecule type" value="Genomic_DNA"/>
</dbReference>
<keyword evidence="3" id="KW-1185">Reference proteome</keyword>
<feature type="compositionally biased region" description="Polar residues" evidence="1">
    <location>
        <begin position="120"/>
        <end position="139"/>
    </location>
</feature>
<accession>A0ABT3VJS8</accession>
<organism evidence="2 3">
    <name type="scientific">Alcaligenes parafaecalis</name>
    <dbReference type="NCBI Taxonomy" id="171260"/>
    <lineage>
        <taxon>Bacteria</taxon>
        <taxon>Pseudomonadati</taxon>
        <taxon>Pseudomonadota</taxon>
        <taxon>Betaproteobacteria</taxon>
        <taxon>Burkholderiales</taxon>
        <taxon>Alcaligenaceae</taxon>
        <taxon>Alcaligenes</taxon>
    </lineage>
</organism>
<reference evidence="2 3" key="1">
    <citation type="submission" date="2022-11" db="EMBL/GenBank/DDBJ databases">
        <title>Biodiversity and phylogenetic relationships of bacteria.</title>
        <authorList>
            <person name="Machado R.A.R."/>
            <person name="Bhat A."/>
            <person name="Loulou A."/>
            <person name="Kallel S."/>
        </authorList>
    </citation>
    <scope>NUCLEOTIDE SEQUENCE [LARGE SCALE GENOMIC DNA]</scope>
    <source>
        <strain evidence="2 3">DSM 13975</strain>
    </source>
</reference>
<sequence length="139" mass="14939">MIFLAIVSNTKTVPAGSGLGKLGLITYTQFEFQDGSLGASSTRSIMGYGEDHLTIQQARNNVCIPVVMPYQTTAAKQGAGGIQASAASPVQTRISRLTSQEEIERFKPRDQGPGLELIYHSQTETPRQKNYLSSSCGAN</sequence>
<gene>
    <name evidence="2" type="ORF">OSH09_06150</name>
</gene>
<comment type="caution">
    <text evidence="2">The sequence shown here is derived from an EMBL/GenBank/DDBJ whole genome shotgun (WGS) entry which is preliminary data.</text>
</comment>
<feature type="region of interest" description="Disordered" evidence="1">
    <location>
        <begin position="119"/>
        <end position="139"/>
    </location>
</feature>
<dbReference type="Proteomes" id="UP001209916">
    <property type="component" value="Unassembled WGS sequence"/>
</dbReference>
<evidence type="ECO:0000313" key="3">
    <source>
        <dbReference type="Proteomes" id="UP001209916"/>
    </source>
</evidence>
<evidence type="ECO:0000256" key="1">
    <source>
        <dbReference type="SAM" id="MobiDB-lite"/>
    </source>
</evidence>